<dbReference type="InterPro" id="IPR016159">
    <property type="entry name" value="Cullin_repeat-like_dom_sf"/>
</dbReference>
<feature type="domain" description="Exocyst complex subunit Exo70 C-terminal" evidence="7">
    <location>
        <begin position="277"/>
        <end position="528"/>
    </location>
</feature>
<dbReference type="SUPFAM" id="SSF74788">
    <property type="entry name" value="Cullin repeat-like"/>
    <property type="match status" value="1"/>
</dbReference>
<evidence type="ECO:0000256" key="6">
    <source>
        <dbReference type="SAM" id="MobiDB-lite"/>
    </source>
</evidence>
<name>A0A835Y7Q2_9CHLO</name>
<evidence type="ECO:0000313" key="9">
    <source>
        <dbReference type="Proteomes" id="UP000612055"/>
    </source>
</evidence>
<feature type="region of interest" description="Disordered" evidence="6">
    <location>
        <begin position="721"/>
        <end position="770"/>
    </location>
</feature>
<dbReference type="AlphaFoldDB" id="A0A835Y7Q2"/>
<dbReference type="Pfam" id="PF20669">
    <property type="entry name" value="Exo70_N"/>
    <property type="match status" value="1"/>
</dbReference>
<comment type="function">
    <text evidence="4">Component of the exocyst complex.</text>
</comment>
<comment type="caution">
    <text evidence="8">The sequence shown here is derived from an EMBL/GenBank/DDBJ whole genome shotgun (WGS) entry which is preliminary data.</text>
</comment>
<dbReference type="EMBL" id="JAEHOE010000044">
    <property type="protein sequence ID" value="KAG2492529.1"/>
    <property type="molecule type" value="Genomic_DNA"/>
</dbReference>
<dbReference type="InterPro" id="IPR046364">
    <property type="entry name" value="Exo70_C"/>
</dbReference>
<dbReference type="Pfam" id="PF03081">
    <property type="entry name" value="Exo70_C"/>
    <property type="match status" value="2"/>
</dbReference>
<dbReference type="InterPro" id="IPR004140">
    <property type="entry name" value="Exo70"/>
</dbReference>
<keyword evidence="5" id="KW-0175">Coiled coil</keyword>
<feature type="compositionally biased region" description="Gly residues" evidence="6">
    <location>
        <begin position="729"/>
        <end position="741"/>
    </location>
</feature>
<evidence type="ECO:0000256" key="4">
    <source>
        <dbReference type="RuleBase" id="RU365026"/>
    </source>
</evidence>
<dbReference type="PANTHER" id="PTHR12542">
    <property type="entry name" value="EXOCYST COMPLEX PROTEIN EXO70"/>
    <property type="match status" value="1"/>
</dbReference>
<keyword evidence="4" id="KW-0653">Protein transport</keyword>
<sequence>MLARTADQLSTAIQLHARLTAEGEGVLKSLQDKLAQLNAKLAPIHERATALTWAEENITRAKASTEELLAHIGTTRKVEPALRLGPGRSDEQLDGFLAAVERLEEALEALEAHLDGGAEEAVTPAYEHAAALYERAMRDCEGDFSGVLAAHSAARLPSAAWLGERAAPENLRESLAHPQLSLLPPEAIARVSRLAEAMLRARHVACLDVYATARSKALDMLLAQVGLDPASLALPPAALAAAAGGGSGGALAAQLMGSSAEQLQRLVQGWAAQLRIMLVGAAAELGLAQEVWQSPYDEVTFSETISRSLRLVLQVGKAVCEGRGAARSPDRVFVLLQMHQSLADLLPYLDDLLSPRERCTGLLNEAHVLGVMIGRAARQLFSDFEEAVGGRLAGGGGGQGGAPGGGGGSGASADTASKLTMLDGTVHPVCATTLSFLKRLFTYPNCLGLLFAPPGAGLGRASLGGFGPGSAGSEAEGAAVAGAASSIMRLLMRLMEFLESKSKAYKSPALAALFLMNNVHYMMWTVEQAAAADKAAARARAQRAAAAAAAAAASPDDPAAAAAAAEAEAAGEAGAPVAGGLGVLGSAWVERHKDIVEAYGAAYHEATWRPLIQQLEAVLVTEADPEPSDPGRFKAWLKSRFGRLVAALDGIVKQQSSWTIPDPKLKAGVRRVIKQDLLPLYGEFWERYTAVEFTSHPDKYLKYPPEQLEHLIDHTLFEGRALPPRGSGERGAGGGGGGGERGLATTSRASTAVPASLRGGRPGSVVSSRR</sequence>
<accession>A0A835Y7Q2</accession>
<evidence type="ECO:0000256" key="3">
    <source>
        <dbReference type="ARBA" id="ARBA00022483"/>
    </source>
</evidence>
<evidence type="ECO:0000313" key="8">
    <source>
        <dbReference type="EMBL" id="KAG2492529.1"/>
    </source>
</evidence>
<dbReference type="GO" id="GO:0015031">
    <property type="term" value="P:protein transport"/>
    <property type="evidence" value="ECO:0007669"/>
    <property type="project" value="UniProtKB-KW"/>
</dbReference>
<evidence type="ECO:0000256" key="1">
    <source>
        <dbReference type="ARBA" id="ARBA00006756"/>
    </source>
</evidence>
<gene>
    <name evidence="8" type="ORF">HYH03_009194</name>
</gene>
<protein>
    <recommendedName>
        <fullName evidence="4">Exocyst subunit Exo70 family protein</fullName>
    </recommendedName>
</protein>
<feature type="domain" description="Exocyst complex subunit Exo70 C-terminal" evidence="7">
    <location>
        <begin position="583"/>
        <end position="713"/>
    </location>
</feature>
<comment type="similarity">
    <text evidence="1 4">Belongs to the EXO70 family.</text>
</comment>
<dbReference type="Gene3D" id="1.20.1280.170">
    <property type="entry name" value="Exocyst complex component Exo70"/>
    <property type="match status" value="2"/>
</dbReference>
<organism evidence="8 9">
    <name type="scientific">Edaphochlamys debaryana</name>
    <dbReference type="NCBI Taxonomy" id="47281"/>
    <lineage>
        <taxon>Eukaryota</taxon>
        <taxon>Viridiplantae</taxon>
        <taxon>Chlorophyta</taxon>
        <taxon>core chlorophytes</taxon>
        <taxon>Chlorophyceae</taxon>
        <taxon>CS clade</taxon>
        <taxon>Chlamydomonadales</taxon>
        <taxon>Chlamydomonadales incertae sedis</taxon>
        <taxon>Edaphochlamys</taxon>
    </lineage>
</organism>
<dbReference type="GO" id="GO:0006887">
    <property type="term" value="P:exocytosis"/>
    <property type="evidence" value="ECO:0007669"/>
    <property type="project" value="UniProtKB-KW"/>
</dbReference>
<dbReference type="Proteomes" id="UP000612055">
    <property type="component" value="Unassembled WGS sequence"/>
</dbReference>
<dbReference type="GO" id="GO:0005546">
    <property type="term" value="F:phosphatidylinositol-4,5-bisphosphate binding"/>
    <property type="evidence" value="ECO:0007669"/>
    <property type="project" value="InterPro"/>
</dbReference>
<proteinExistence type="inferred from homology"/>
<reference evidence="8" key="1">
    <citation type="journal article" date="2020" name="bioRxiv">
        <title>Comparative genomics of Chlamydomonas.</title>
        <authorList>
            <person name="Craig R.J."/>
            <person name="Hasan A.R."/>
            <person name="Ness R.W."/>
            <person name="Keightley P.D."/>
        </authorList>
    </citation>
    <scope>NUCLEOTIDE SEQUENCE</scope>
    <source>
        <strain evidence="8">CCAP 11/70</strain>
    </source>
</reference>
<evidence type="ECO:0000259" key="7">
    <source>
        <dbReference type="Pfam" id="PF03081"/>
    </source>
</evidence>
<feature type="coiled-coil region" evidence="5">
    <location>
        <begin position="93"/>
        <end position="120"/>
    </location>
</feature>
<dbReference type="GO" id="GO:0000145">
    <property type="term" value="C:exocyst"/>
    <property type="evidence" value="ECO:0007669"/>
    <property type="project" value="InterPro"/>
</dbReference>
<keyword evidence="9" id="KW-1185">Reference proteome</keyword>
<dbReference type="OrthoDB" id="1922221at2759"/>
<dbReference type="PANTHER" id="PTHR12542:SF41">
    <property type="entry name" value="EXOCYST COMPLEX COMPONENT 7"/>
    <property type="match status" value="1"/>
</dbReference>
<evidence type="ECO:0000256" key="5">
    <source>
        <dbReference type="SAM" id="Coils"/>
    </source>
</evidence>
<evidence type="ECO:0000256" key="2">
    <source>
        <dbReference type="ARBA" id="ARBA00022448"/>
    </source>
</evidence>
<keyword evidence="2 4" id="KW-0813">Transport</keyword>
<keyword evidence="3 4" id="KW-0268">Exocytosis</keyword>